<organism evidence="3">
    <name type="scientific">Oryza punctata</name>
    <name type="common">Red rice</name>
    <dbReference type="NCBI Taxonomy" id="4537"/>
    <lineage>
        <taxon>Eukaryota</taxon>
        <taxon>Viridiplantae</taxon>
        <taxon>Streptophyta</taxon>
        <taxon>Embryophyta</taxon>
        <taxon>Tracheophyta</taxon>
        <taxon>Spermatophyta</taxon>
        <taxon>Magnoliopsida</taxon>
        <taxon>Liliopsida</taxon>
        <taxon>Poales</taxon>
        <taxon>Poaceae</taxon>
        <taxon>BOP clade</taxon>
        <taxon>Oryzoideae</taxon>
        <taxon>Oryzeae</taxon>
        <taxon>Oryzinae</taxon>
        <taxon>Oryza</taxon>
    </lineage>
</organism>
<dbReference type="eggNOG" id="ENOG502R6KZ">
    <property type="taxonomic scope" value="Eukaryota"/>
</dbReference>
<sequence length="116" mass="12704">MEKQQAARPHWRRREPSDGEVYVVHPTHFRTVVQQLTGAPPPPPVAANANKNAIAANNFANANVAAQQNPPSHHQHSSSSNNNGSGGRGTTTLGQMHQECMAWAAQDDHDQHHTYM</sequence>
<dbReference type="EnsemblPlants" id="OPUNC10G00120.1">
    <property type="protein sequence ID" value="OPUNC10G00120.1"/>
    <property type="gene ID" value="OPUNC10G00120"/>
</dbReference>
<dbReference type="InterPro" id="IPR008889">
    <property type="entry name" value="VQ"/>
</dbReference>
<evidence type="ECO:0000259" key="2">
    <source>
        <dbReference type="Pfam" id="PF05678"/>
    </source>
</evidence>
<name>A0A0E0M4W9_ORYPU</name>
<evidence type="ECO:0000256" key="1">
    <source>
        <dbReference type="SAM" id="MobiDB-lite"/>
    </source>
</evidence>
<accession>A0A0E0M4W9</accession>
<feature type="compositionally biased region" description="Basic and acidic residues" evidence="1">
    <location>
        <begin position="106"/>
        <end position="116"/>
    </location>
</feature>
<reference evidence="3" key="1">
    <citation type="submission" date="2015-04" db="UniProtKB">
        <authorList>
            <consortium name="EnsemblPlants"/>
        </authorList>
    </citation>
    <scope>IDENTIFICATION</scope>
</reference>
<evidence type="ECO:0000313" key="4">
    <source>
        <dbReference type="Proteomes" id="UP000026962"/>
    </source>
</evidence>
<proteinExistence type="predicted"/>
<reference evidence="3" key="2">
    <citation type="submission" date="2018-05" db="EMBL/GenBank/DDBJ databases">
        <title>OpunRS2 (Oryza punctata Reference Sequence Version 2).</title>
        <authorList>
            <person name="Zhang J."/>
            <person name="Kudrna D."/>
            <person name="Lee S."/>
            <person name="Talag J."/>
            <person name="Welchert J."/>
            <person name="Wing R.A."/>
        </authorList>
    </citation>
    <scope>NUCLEOTIDE SEQUENCE [LARGE SCALE GENOMIC DNA]</scope>
</reference>
<feature type="compositionally biased region" description="Low complexity" evidence="1">
    <location>
        <begin position="63"/>
        <end position="83"/>
    </location>
</feature>
<dbReference type="Gramene" id="OPUNC10G00120.1">
    <property type="protein sequence ID" value="OPUNC10G00120.1"/>
    <property type="gene ID" value="OPUNC10G00120"/>
</dbReference>
<keyword evidence="4" id="KW-1185">Reference proteome</keyword>
<dbReference type="Pfam" id="PF05678">
    <property type="entry name" value="VQ"/>
    <property type="match status" value="1"/>
</dbReference>
<dbReference type="Proteomes" id="UP000026962">
    <property type="component" value="Chromosome 10"/>
</dbReference>
<feature type="domain" description="VQ" evidence="2">
    <location>
        <begin position="21"/>
        <end position="43"/>
    </location>
</feature>
<dbReference type="OMA" id="DCLDWAN"/>
<dbReference type="HOGENOM" id="CLU_169257_0_0_1"/>
<feature type="region of interest" description="Disordered" evidence="1">
    <location>
        <begin position="63"/>
        <end position="116"/>
    </location>
</feature>
<protein>
    <recommendedName>
        <fullName evidence="2">VQ domain-containing protein</fullName>
    </recommendedName>
</protein>
<evidence type="ECO:0000313" key="3">
    <source>
        <dbReference type="EnsemblPlants" id="OPUNC10G00120.1"/>
    </source>
</evidence>
<dbReference type="AlphaFoldDB" id="A0A0E0M4W9"/>